<dbReference type="OrthoDB" id="442677at2759"/>
<evidence type="ECO:0000256" key="4">
    <source>
        <dbReference type="ARBA" id="ARBA00015520"/>
    </source>
</evidence>
<name>A0A2T0FIC6_9ASCO</name>
<dbReference type="SMART" id="SM00360">
    <property type="entry name" value="RRM"/>
    <property type="match status" value="2"/>
</dbReference>
<comment type="function">
    <text evidence="1">Involved in pre-25S rRNA processing.</text>
</comment>
<organism evidence="10 11">
    <name type="scientific">Wickerhamiella sorbophila</name>
    <dbReference type="NCBI Taxonomy" id="45607"/>
    <lineage>
        <taxon>Eukaryota</taxon>
        <taxon>Fungi</taxon>
        <taxon>Dikarya</taxon>
        <taxon>Ascomycota</taxon>
        <taxon>Saccharomycotina</taxon>
        <taxon>Dipodascomycetes</taxon>
        <taxon>Dipodascales</taxon>
        <taxon>Trichomonascaceae</taxon>
        <taxon>Wickerhamiella</taxon>
    </lineage>
</organism>
<accession>A0A2T0FIC6</accession>
<feature type="compositionally biased region" description="Basic residues" evidence="8">
    <location>
        <begin position="373"/>
        <end position="383"/>
    </location>
</feature>
<evidence type="ECO:0000313" key="10">
    <source>
        <dbReference type="EMBL" id="PRT54707.1"/>
    </source>
</evidence>
<evidence type="ECO:0000259" key="9">
    <source>
        <dbReference type="PROSITE" id="PS50102"/>
    </source>
</evidence>
<feature type="compositionally biased region" description="Basic residues" evidence="8">
    <location>
        <begin position="326"/>
        <end position="337"/>
    </location>
</feature>
<dbReference type="STRING" id="45607.A0A2T0FIC6"/>
<gene>
    <name evidence="10" type="ORF">B9G98_02327</name>
</gene>
<dbReference type="PANTHER" id="PTHR23236">
    <property type="entry name" value="EUKARYOTIC TRANSLATION INITIATION FACTOR 4B/4H"/>
    <property type="match status" value="1"/>
</dbReference>
<feature type="compositionally biased region" description="Acidic residues" evidence="8">
    <location>
        <begin position="40"/>
        <end position="55"/>
    </location>
</feature>
<comment type="subcellular location">
    <subcellularLocation>
        <location evidence="2">Nucleus</location>
        <location evidence="2">Nucleolus</location>
    </subcellularLocation>
</comment>
<dbReference type="EMBL" id="NDIQ01000021">
    <property type="protein sequence ID" value="PRT54707.1"/>
    <property type="molecule type" value="Genomic_DNA"/>
</dbReference>
<evidence type="ECO:0000256" key="7">
    <source>
        <dbReference type="PROSITE-ProRule" id="PRU00176"/>
    </source>
</evidence>
<protein>
    <recommendedName>
        <fullName evidence="4">Nucleolar protein 12</fullName>
    </recommendedName>
</protein>
<evidence type="ECO:0000256" key="6">
    <source>
        <dbReference type="ARBA" id="ARBA00023242"/>
    </source>
</evidence>
<dbReference type="GO" id="GO:0003723">
    <property type="term" value="F:RNA binding"/>
    <property type="evidence" value="ECO:0007669"/>
    <property type="project" value="UniProtKB-UniRule"/>
</dbReference>
<feature type="compositionally biased region" description="Basic and acidic residues" evidence="8">
    <location>
        <begin position="112"/>
        <end position="130"/>
    </location>
</feature>
<evidence type="ECO:0000256" key="8">
    <source>
        <dbReference type="SAM" id="MobiDB-lite"/>
    </source>
</evidence>
<dbReference type="SUPFAM" id="SSF54928">
    <property type="entry name" value="RNA-binding domain, RBD"/>
    <property type="match status" value="2"/>
</dbReference>
<evidence type="ECO:0000256" key="5">
    <source>
        <dbReference type="ARBA" id="ARBA00022884"/>
    </source>
</evidence>
<evidence type="ECO:0000256" key="2">
    <source>
        <dbReference type="ARBA" id="ARBA00004604"/>
    </source>
</evidence>
<dbReference type="PROSITE" id="PS50102">
    <property type="entry name" value="RRM"/>
    <property type="match status" value="2"/>
</dbReference>
<dbReference type="InterPro" id="IPR000504">
    <property type="entry name" value="RRM_dom"/>
</dbReference>
<dbReference type="InterPro" id="IPR012677">
    <property type="entry name" value="Nucleotide-bd_a/b_plait_sf"/>
</dbReference>
<keyword evidence="6" id="KW-0539">Nucleus</keyword>
<proteinExistence type="inferred from homology"/>
<feature type="region of interest" description="Disordered" evidence="8">
    <location>
        <begin position="309"/>
        <end position="383"/>
    </location>
</feature>
<evidence type="ECO:0000256" key="3">
    <source>
        <dbReference type="ARBA" id="ARBA00007077"/>
    </source>
</evidence>
<dbReference type="RefSeq" id="XP_024664652.1">
    <property type="nucleotide sequence ID" value="XM_024808884.1"/>
</dbReference>
<comment type="caution">
    <text evidence="10">The sequence shown here is derived from an EMBL/GenBank/DDBJ whole genome shotgun (WGS) entry which is preliminary data.</text>
</comment>
<dbReference type="Pfam" id="PF00076">
    <property type="entry name" value="RRM_1"/>
    <property type="match status" value="1"/>
</dbReference>
<dbReference type="InterPro" id="IPR035979">
    <property type="entry name" value="RBD_domain_sf"/>
</dbReference>
<feature type="compositionally biased region" description="Basic and acidic residues" evidence="8">
    <location>
        <begin position="70"/>
        <end position="96"/>
    </location>
</feature>
<dbReference type="AlphaFoldDB" id="A0A2T0FIC6"/>
<evidence type="ECO:0000256" key="1">
    <source>
        <dbReference type="ARBA" id="ARBA00002475"/>
    </source>
</evidence>
<dbReference type="Gene3D" id="3.30.70.330">
    <property type="match status" value="2"/>
</dbReference>
<evidence type="ECO:0000313" key="11">
    <source>
        <dbReference type="Proteomes" id="UP000238350"/>
    </source>
</evidence>
<feature type="region of interest" description="Disordered" evidence="8">
    <location>
        <begin position="28"/>
        <end position="130"/>
    </location>
</feature>
<dbReference type="Proteomes" id="UP000238350">
    <property type="component" value="Unassembled WGS sequence"/>
</dbReference>
<dbReference type="InterPro" id="IPR034221">
    <property type="entry name" value="RBM34_RRM2"/>
</dbReference>
<dbReference type="CDD" id="cd12395">
    <property type="entry name" value="RRM2_RBM34"/>
    <property type="match status" value="1"/>
</dbReference>
<dbReference type="PANTHER" id="PTHR23236:SF25">
    <property type="entry name" value="RNA-BINDING PROTEIN 34"/>
    <property type="match status" value="1"/>
</dbReference>
<sequence>MGLFSADHKGENLPSIFQNATRKEVLDTLNNAIGSAEQTEPSENEGVSDSDDAGADEIVNNEANESSPDPEPHKAGKAKAAEDDNLEEKYFRKLIGEEDAPSKTAEPSTSKSKSDKPRRADQQDEKEKQENTVFVGNVSSRVVSDKQVAKQFKQLFTKVGPVASVRFRSIALSEQLPRRAAYIKQKVHEKRDSVNAYVVFKKQESAVEACKLNGEVFDDHHIRVDHLANPAEHNRKRSVFVGNLDFEATEESLYRHFMDCGSIEYVRIVRDNKTNVGKGFAYVQFKDSAAIPAALMMNERELGGRKLRVTHSKQHTSKPTPATKAPPRKKRAAKKVHINPNEVLEGSRAKTGDKIGLGRKRKARSGTDYAPATRKRVKGSNKK</sequence>
<feature type="domain" description="RRM" evidence="9">
    <location>
        <begin position="131"/>
        <end position="229"/>
    </location>
</feature>
<feature type="domain" description="RRM" evidence="9">
    <location>
        <begin position="237"/>
        <end position="314"/>
    </location>
</feature>
<feature type="compositionally biased region" description="Polar residues" evidence="8">
    <location>
        <begin position="28"/>
        <end position="39"/>
    </location>
</feature>
<keyword evidence="5 7" id="KW-0694">RNA-binding</keyword>
<keyword evidence="11" id="KW-1185">Reference proteome</keyword>
<dbReference type="GeneID" id="36516075"/>
<reference evidence="10 11" key="1">
    <citation type="submission" date="2017-04" db="EMBL/GenBank/DDBJ databases">
        <title>Genome sequencing of [Candida] sorbophila.</title>
        <authorList>
            <person name="Ahn J.O."/>
        </authorList>
    </citation>
    <scope>NUCLEOTIDE SEQUENCE [LARGE SCALE GENOMIC DNA]</scope>
    <source>
        <strain evidence="10 11">DS02</strain>
    </source>
</reference>
<comment type="similarity">
    <text evidence="3">Belongs to the RRM RBM34 family.</text>
</comment>